<dbReference type="Pfam" id="PF13730">
    <property type="entry name" value="HTH_36"/>
    <property type="match status" value="1"/>
</dbReference>
<protein>
    <recommendedName>
        <fullName evidence="4">Helix-turn-helix domain-containing protein</fullName>
    </recommendedName>
</protein>
<dbReference type="Gene3D" id="1.10.10.10">
    <property type="entry name" value="Winged helix-like DNA-binding domain superfamily/Winged helix DNA-binding domain"/>
    <property type="match status" value="1"/>
</dbReference>
<sequence>MSRPIDKFAYIAALDGADLTPIEYRVLITVWRYTDGHGQHAYASAKRLAHDCRISERSARRSLQVLTEKRYLRRVNRGGRDSEARASEYALRMPANTSRAGTAAATQSQPATGGRMDRKPTGQGWPDGKKPTGHTASPNRPHSVSQPATGVTPTEPDQSLNRAEVPPNPPQHVPAPADPITNGDGTNVPAKQTRNPGRDIAQAYSASLPNPIEDRLVGAISVQVNRCLDAGVTLAAIRDGLRAWTASDAFAPTQIPAFVHKAAAANNGHRSTADDRVRDVQALKAKFPKPDGSTA</sequence>
<dbReference type="EMBL" id="LZHX01000083">
    <property type="protein sequence ID" value="OBF15054.1"/>
    <property type="molecule type" value="Genomic_DNA"/>
</dbReference>
<dbReference type="RefSeq" id="WP_064898548.1">
    <property type="nucleotide sequence ID" value="NZ_JBEUKP010000004.1"/>
</dbReference>
<feature type="compositionally biased region" description="Pro residues" evidence="1">
    <location>
        <begin position="166"/>
        <end position="177"/>
    </location>
</feature>
<dbReference type="InterPro" id="IPR036388">
    <property type="entry name" value="WH-like_DNA-bd_sf"/>
</dbReference>
<organism evidence="2 3">
    <name type="scientific">Mycolicibacterium conceptionense</name>
    <dbReference type="NCBI Taxonomy" id="451644"/>
    <lineage>
        <taxon>Bacteria</taxon>
        <taxon>Bacillati</taxon>
        <taxon>Actinomycetota</taxon>
        <taxon>Actinomycetes</taxon>
        <taxon>Mycobacteriales</taxon>
        <taxon>Mycobacteriaceae</taxon>
        <taxon>Mycolicibacterium</taxon>
    </lineage>
</organism>
<comment type="caution">
    <text evidence="2">The sequence shown here is derived from an EMBL/GenBank/DDBJ whole genome shotgun (WGS) entry which is preliminary data.</text>
</comment>
<dbReference type="AlphaFoldDB" id="A0A1A1YH27"/>
<dbReference type="Proteomes" id="UP000093779">
    <property type="component" value="Unassembled WGS sequence"/>
</dbReference>
<evidence type="ECO:0008006" key="4">
    <source>
        <dbReference type="Google" id="ProtNLM"/>
    </source>
</evidence>
<feature type="region of interest" description="Disordered" evidence="1">
    <location>
        <begin position="92"/>
        <end position="195"/>
    </location>
</feature>
<feature type="compositionally biased region" description="Polar residues" evidence="1">
    <location>
        <begin position="183"/>
        <end position="195"/>
    </location>
</feature>
<gene>
    <name evidence="2" type="ORF">A5726_23020</name>
</gene>
<proteinExistence type="predicted"/>
<evidence type="ECO:0000313" key="2">
    <source>
        <dbReference type="EMBL" id="OBF15054.1"/>
    </source>
</evidence>
<feature type="compositionally biased region" description="Polar residues" evidence="1">
    <location>
        <begin position="95"/>
        <end position="111"/>
    </location>
</feature>
<name>A0A1A1YH27_9MYCO</name>
<evidence type="ECO:0000256" key="1">
    <source>
        <dbReference type="SAM" id="MobiDB-lite"/>
    </source>
</evidence>
<evidence type="ECO:0000313" key="3">
    <source>
        <dbReference type="Proteomes" id="UP000093779"/>
    </source>
</evidence>
<feature type="compositionally biased region" description="Polar residues" evidence="1">
    <location>
        <begin position="134"/>
        <end position="161"/>
    </location>
</feature>
<accession>A0A1A1YH27</accession>
<dbReference type="InterPro" id="IPR036390">
    <property type="entry name" value="WH_DNA-bd_sf"/>
</dbReference>
<dbReference type="SUPFAM" id="SSF46785">
    <property type="entry name" value="Winged helix' DNA-binding domain"/>
    <property type="match status" value="1"/>
</dbReference>
<reference evidence="2 3" key="1">
    <citation type="submission" date="2016-06" db="EMBL/GenBank/DDBJ databases">
        <authorList>
            <person name="Kjaerup R.B."/>
            <person name="Dalgaard T.S."/>
            <person name="Juul-Madsen H.R."/>
        </authorList>
    </citation>
    <scope>NUCLEOTIDE SEQUENCE [LARGE SCALE GENOMIC DNA]</scope>
    <source>
        <strain evidence="2 3">ACS1953</strain>
    </source>
</reference>